<dbReference type="EMBL" id="JAHOEI010000105">
    <property type="protein sequence ID" value="MBV3389149.1"/>
    <property type="molecule type" value="Genomic_DNA"/>
</dbReference>
<comment type="caution">
    <text evidence="3">The sequence shown here is derived from an EMBL/GenBank/DDBJ whole genome shotgun (WGS) entry which is preliminary data.</text>
</comment>
<dbReference type="RefSeq" id="WP_217744923.1">
    <property type="nucleotide sequence ID" value="NZ_CP134816.1"/>
</dbReference>
<sequence length="193" mass="19905">MSIKVKAIERNVAFEKGKQKWAFVMQADLYSQLNATKVIEEAAVRSGLPKAVINAGWAAIGDVIAAWATEGHSVAVPGLGSLRFGLNSTAVEDVNKVSANLITRRYIIFVPNTEIKKELEETSVNITCYDRNGKVVKQVTSTDTPPTTPSDGNTPSGGDNPSGGSDSAGGSGSQGTGSEGTGSEGSDGGGNMG</sequence>
<dbReference type="AlphaFoldDB" id="A0AAW4N1V2"/>
<feature type="compositionally biased region" description="Low complexity" evidence="1">
    <location>
        <begin position="140"/>
        <end position="165"/>
    </location>
</feature>
<dbReference type="GO" id="GO:0003677">
    <property type="term" value="F:DNA binding"/>
    <property type="evidence" value="ECO:0007669"/>
    <property type="project" value="UniProtKB-KW"/>
</dbReference>
<keyword evidence="3" id="KW-0238">DNA-binding</keyword>
<dbReference type="InterPro" id="IPR041607">
    <property type="entry name" value="HU-HIG"/>
</dbReference>
<accession>A0AAW4N1V2</accession>
<evidence type="ECO:0000256" key="1">
    <source>
        <dbReference type="SAM" id="MobiDB-lite"/>
    </source>
</evidence>
<name>A0AAW4N1V2_9BACT</name>
<protein>
    <submittedName>
        <fullName evidence="3">DNA-binding protein</fullName>
    </submittedName>
</protein>
<proteinExistence type="predicted"/>
<gene>
    <name evidence="3" type="ORF">KSW82_15595</name>
</gene>
<dbReference type="Proteomes" id="UP001196765">
    <property type="component" value="Unassembled WGS sequence"/>
</dbReference>
<dbReference type="Pfam" id="PF18291">
    <property type="entry name" value="HU-HIG"/>
    <property type="match status" value="1"/>
</dbReference>
<evidence type="ECO:0000313" key="4">
    <source>
        <dbReference type="Proteomes" id="UP001196765"/>
    </source>
</evidence>
<feature type="compositionally biased region" description="Gly residues" evidence="1">
    <location>
        <begin position="166"/>
        <end position="193"/>
    </location>
</feature>
<feature type="region of interest" description="Disordered" evidence="1">
    <location>
        <begin position="137"/>
        <end position="193"/>
    </location>
</feature>
<feature type="domain" description="HU" evidence="2">
    <location>
        <begin position="1"/>
        <end position="124"/>
    </location>
</feature>
<evidence type="ECO:0000313" key="3">
    <source>
        <dbReference type="EMBL" id="MBV3389149.1"/>
    </source>
</evidence>
<reference evidence="3" key="1">
    <citation type="submission" date="2021-06" db="EMBL/GenBank/DDBJ databases">
        <title>Collection of gut derived symbiotic bacterial strains cultured from healthy donors.</title>
        <authorList>
            <person name="Lin H."/>
            <person name="Littmann E."/>
            <person name="Pamer E.G."/>
        </authorList>
    </citation>
    <scope>NUCLEOTIDE SEQUENCE</scope>
    <source>
        <strain evidence="3">MSK.21.74</strain>
    </source>
</reference>
<evidence type="ECO:0000259" key="2">
    <source>
        <dbReference type="Pfam" id="PF18291"/>
    </source>
</evidence>
<organism evidence="3 4">
    <name type="scientific">Segatella copri</name>
    <dbReference type="NCBI Taxonomy" id="165179"/>
    <lineage>
        <taxon>Bacteria</taxon>
        <taxon>Pseudomonadati</taxon>
        <taxon>Bacteroidota</taxon>
        <taxon>Bacteroidia</taxon>
        <taxon>Bacteroidales</taxon>
        <taxon>Prevotellaceae</taxon>
        <taxon>Segatella</taxon>
    </lineage>
</organism>